<comment type="caution">
    <text evidence="3">The sequence shown here is derived from an EMBL/GenBank/DDBJ whole genome shotgun (WGS) entry which is preliminary data.</text>
</comment>
<comment type="similarity">
    <text evidence="1">Belongs to the methyltransferase superfamily. LaeA methyltransferase family.</text>
</comment>
<sequence length="340" mass="38002">MAEKEAASGTPPAQQMWTEHETETIEVDATLANDPDDTVGDSSYATSLASSVVDYPVEHGRRYHAFRAGRYSRPNDEQEMDRLLLLHNIMTRLIGGLYAAPIDKAKTRRILDIGTGNGVWAISIADEFPDATIIGNDLSANQPSFVPPNVKFEVDDVEDPWVHPFKFDWIFSRYMAASIHDWPKLISQIYENLNPGGTAELQDFNLLYYSEDDSLTPSHALHEWISTLTGAADTLGRDSNPGSKLEKWVRDAGFVGVTHRRYRVPIGPWARDPVLKEVGGWNLMQVLNGLEGLSMRLFTGVLGWGEGDVRALLGRVRRDLADPKVHALFDFHVVYGQKPE</sequence>
<proteinExistence type="inferred from homology"/>
<dbReference type="Gene3D" id="3.40.50.150">
    <property type="entry name" value="Vaccinia Virus protein VP39"/>
    <property type="match status" value="1"/>
</dbReference>
<dbReference type="AlphaFoldDB" id="A0AAN6PBM4"/>
<evidence type="ECO:0000313" key="4">
    <source>
        <dbReference type="Proteomes" id="UP001303115"/>
    </source>
</evidence>
<evidence type="ECO:0000313" key="3">
    <source>
        <dbReference type="EMBL" id="KAK4035416.1"/>
    </source>
</evidence>
<dbReference type="GO" id="GO:0008168">
    <property type="term" value="F:methyltransferase activity"/>
    <property type="evidence" value="ECO:0007669"/>
    <property type="project" value="UniProtKB-KW"/>
</dbReference>
<organism evidence="3 4">
    <name type="scientific">Parachaetomium inaequale</name>
    <dbReference type="NCBI Taxonomy" id="2588326"/>
    <lineage>
        <taxon>Eukaryota</taxon>
        <taxon>Fungi</taxon>
        <taxon>Dikarya</taxon>
        <taxon>Ascomycota</taxon>
        <taxon>Pezizomycotina</taxon>
        <taxon>Sordariomycetes</taxon>
        <taxon>Sordariomycetidae</taxon>
        <taxon>Sordariales</taxon>
        <taxon>Chaetomiaceae</taxon>
        <taxon>Parachaetomium</taxon>
    </lineage>
</organism>
<dbReference type="EMBL" id="MU854444">
    <property type="protein sequence ID" value="KAK4035416.1"/>
    <property type="molecule type" value="Genomic_DNA"/>
</dbReference>
<keyword evidence="4" id="KW-1185">Reference proteome</keyword>
<dbReference type="SUPFAM" id="SSF53335">
    <property type="entry name" value="S-adenosyl-L-methionine-dependent methyltransferases"/>
    <property type="match status" value="1"/>
</dbReference>
<dbReference type="InterPro" id="IPR029063">
    <property type="entry name" value="SAM-dependent_MTases_sf"/>
</dbReference>
<keyword evidence="3" id="KW-0808">Transferase</keyword>
<dbReference type="CDD" id="cd02440">
    <property type="entry name" value="AdoMet_MTases"/>
    <property type="match status" value="1"/>
</dbReference>
<keyword evidence="3" id="KW-0489">Methyltransferase</keyword>
<protein>
    <submittedName>
        <fullName evidence="3">S-adenosyl-L-methionine-dependent methyltransferase</fullName>
    </submittedName>
</protein>
<dbReference type="Proteomes" id="UP001303115">
    <property type="component" value="Unassembled WGS sequence"/>
</dbReference>
<evidence type="ECO:0000256" key="2">
    <source>
        <dbReference type="SAM" id="MobiDB-lite"/>
    </source>
</evidence>
<reference evidence="4" key="1">
    <citation type="journal article" date="2023" name="Mol. Phylogenet. Evol.">
        <title>Genome-scale phylogeny and comparative genomics of the fungal order Sordariales.</title>
        <authorList>
            <person name="Hensen N."/>
            <person name="Bonometti L."/>
            <person name="Westerberg I."/>
            <person name="Brannstrom I.O."/>
            <person name="Guillou S."/>
            <person name="Cros-Aarteil S."/>
            <person name="Calhoun S."/>
            <person name="Haridas S."/>
            <person name="Kuo A."/>
            <person name="Mondo S."/>
            <person name="Pangilinan J."/>
            <person name="Riley R."/>
            <person name="LaButti K."/>
            <person name="Andreopoulos B."/>
            <person name="Lipzen A."/>
            <person name="Chen C."/>
            <person name="Yan M."/>
            <person name="Daum C."/>
            <person name="Ng V."/>
            <person name="Clum A."/>
            <person name="Steindorff A."/>
            <person name="Ohm R.A."/>
            <person name="Martin F."/>
            <person name="Silar P."/>
            <person name="Natvig D.O."/>
            <person name="Lalanne C."/>
            <person name="Gautier V."/>
            <person name="Ament-Velasquez S.L."/>
            <person name="Kruys A."/>
            <person name="Hutchinson M.I."/>
            <person name="Powell A.J."/>
            <person name="Barry K."/>
            <person name="Miller A.N."/>
            <person name="Grigoriev I.V."/>
            <person name="Debuchy R."/>
            <person name="Gladieux P."/>
            <person name="Hiltunen Thoren M."/>
            <person name="Johannesson H."/>
        </authorList>
    </citation>
    <scope>NUCLEOTIDE SEQUENCE [LARGE SCALE GENOMIC DNA]</scope>
    <source>
        <strain evidence="4">CBS 284.82</strain>
    </source>
</reference>
<accession>A0AAN6PBM4</accession>
<dbReference type="GO" id="GO:0032259">
    <property type="term" value="P:methylation"/>
    <property type="evidence" value="ECO:0007669"/>
    <property type="project" value="UniProtKB-KW"/>
</dbReference>
<dbReference type="PANTHER" id="PTHR43591:SF10">
    <property type="entry name" value="ABC TRANSMEMBRANE TYPE-1 DOMAIN-CONTAINING PROTEIN-RELATED"/>
    <property type="match status" value="1"/>
</dbReference>
<feature type="region of interest" description="Disordered" evidence="2">
    <location>
        <begin position="1"/>
        <end position="22"/>
    </location>
</feature>
<gene>
    <name evidence="3" type="ORF">C8A01DRAFT_17887</name>
</gene>
<dbReference type="Pfam" id="PF13489">
    <property type="entry name" value="Methyltransf_23"/>
    <property type="match status" value="1"/>
</dbReference>
<evidence type="ECO:0000256" key="1">
    <source>
        <dbReference type="ARBA" id="ARBA00038158"/>
    </source>
</evidence>
<name>A0AAN6PBM4_9PEZI</name>
<dbReference type="PANTHER" id="PTHR43591">
    <property type="entry name" value="METHYLTRANSFERASE"/>
    <property type="match status" value="1"/>
</dbReference>